<dbReference type="GO" id="GO:0009506">
    <property type="term" value="C:plasmodesma"/>
    <property type="evidence" value="ECO:0007669"/>
    <property type="project" value="TreeGrafter"/>
</dbReference>
<dbReference type="PANTHER" id="PTHR31415">
    <property type="entry name" value="OS05G0367900 PROTEIN"/>
    <property type="match status" value="1"/>
</dbReference>
<proteinExistence type="predicted"/>
<dbReference type="Proteomes" id="UP001372338">
    <property type="component" value="Unassembled WGS sequence"/>
</dbReference>
<dbReference type="GO" id="GO:0098542">
    <property type="term" value="P:defense response to other organism"/>
    <property type="evidence" value="ECO:0007669"/>
    <property type="project" value="InterPro"/>
</dbReference>
<dbReference type="GO" id="GO:0005886">
    <property type="term" value="C:plasma membrane"/>
    <property type="evidence" value="ECO:0007669"/>
    <property type="project" value="TreeGrafter"/>
</dbReference>
<evidence type="ECO:0000256" key="3">
    <source>
        <dbReference type="SAM" id="SignalP"/>
    </source>
</evidence>
<dbReference type="AlphaFoldDB" id="A0AAN9IDU4"/>
<evidence type="ECO:0000313" key="4">
    <source>
        <dbReference type="EMBL" id="KAK7277208.1"/>
    </source>
</evidence>
<comment type="subcellular location">
    <subcellularLocation>
        <location evidence="1">Membrane</location>
    </subcellularLocation>
</comment>
<keyword evidence="5" id="KW-1185">Reference proteome</keyword>
<protein>
    <submittedName>
        <fullName evidence="4">Uncharacterized protein</fullName>
    </submittedName>
</protein>
<dbReference type="InterPro" id="IPR044839">
    <property type="entry name" value="NDR1-like"/>
</dbReference>
<name>A0AAN9IDU4_CROPI</name>
<sequence>MVIIFAIVLILSFGVRLDVVKFDVNDAILTQQFNNTNLFLNVTARNPSKMVNVYYDYIEARASCDDVKFVSDNLEPFFQHHKTTCFLSLILEAQQQPLFVKKSGFYHIKDGNLLSRAGNSGYPDGFGPARFGLEP</sequence>
<evidence type="ECO:0000313" key="5">
    <source>
        <dbReference type="Proteomes" id="UP001372338"/>
    </source>
</evidence>
<comment type="caution">
    <text evidence="4">The sequence shown here is derived from an EMBL/GenBank/DDBJ whole genome shotgun (WGS) entry which is preliminary data.</text>
</comment>
<feature type="signal peptide" evidence="3">
    <location>
        <begin position="1"/>
        <end position="17"/>
    </location>
</feature>
<reference evidence="4 5" key="1">
    <citation type="submission" date="2024-01" db="EMBL/GenBank/DDBJ databases">
        <title>The genomes of 5 underutilized Papilionoideae crops provide insights into root nodulation and disease resistanc.</title>
        <authorList>
            <person name="Yuan L."/>
        </authorList>
    </citation>
    <scope>NUCLEOTIDE SEQUENCE [LARGE SCALE GENOMIC DNA]</scope>
    <source>
        <strain evidence="4">ZHUSHIDOU_FW_LH</strain>
        <tissue evidence="4">Leaf</tissue>
    </source>
</reference>
<organism evidence="4 5">
    <name type="scientific">Crotalaria pallida</name>
    <name type="common">Smooth rattlebox</name>
    <name type="synonym">Crotalaria striata</name>
    <dbReference type="NCBI Taxonomy" id="3830"/>
    <lineage>
        <taxon>Eukaryota</taxon>
        <taxon>Viridiplantae</taxon>
        <taxon>Streptophyta</taxon>
        <taxon>Embryophyta</taxon>
        <taxon>Tracheophyta</taxon>
        <taxon>Spermatophyta</taxon>
        <taxon>Magnoliopsida</taxon>
        <taxon>eudicotyledons</taxon>
        <taxon>Gunneridae</taxon>
        <taxon>Pentapetalae</taxon>
        <taxon>rosids</taxon>
        <taxon>fabids</taxon>
        <taxon>Fabales</taxon>
        <taxon>Fabaceae</taxon>
        <taxon>Papilionoideae</taxon>
        <taxon>50 kb inversion clade</taxon>
        <taxon>genistoids sensu lato</taxon>
        <taxon>core genistoids</taxon>
        <taxon>Crotalarieae</taxon>
        <taxon>Crotalaria</taxon>
    </lineage>
</organism>
<keyword evidence="3" id="KW-0732">Signal</keyword>
<gene>
    <name evidence="4" type="ORF">RIF29_18359</name>
</gene>
<accession>A0AAN9IDU4</accession>
<dbReference type="PANTHER" id="PTHR31415:SF4">
    <property type="entry name" value="NDR1_HIN1-LIKE PROTEIN 3"/>
    <property type="match status" value="1"/>
</dbReference>
<keyword evidence="2" id="KW-0472">Membrane</keyword>
<feature type="chain" id="PRO_5042985847" evidence="3">
    <location>
        <begin position="18"/>
        <end position="135"/>
    </location>
</feature>
<evidence type="ECO:0000256" key="1">
    <source>
        <dbReference type="ARBA" id="ARBA00004370"/>
    </source>
</evidence>
<dbReference type="EMBL" id="JAYWIO010000003">
    <property type="protein sequence ID" value="KAK7277208.1"/>
    <property type="molecule type" value="Genomic_DNA"/>
</dbReference>
<evidence type="ECO:0000256" key="2">
    <source>
        <dbReference type="ARBA" id="ARBA00023136"/>
    </source>
</evidence>